<evidence type="ECO:0000313" key="10">
    <source>
        <dbReference type="Proteomes" id="UP000228758"/>
    </source>
</evidence>
<dbReference type="Pfam" id="PF17210">
    <property type="entry name" value="SdrD_B"/>
    <property type="match status" value="1"/>
</dbReference>
<reference evidence="9 10" key="1">
    <citation type="submission" date="2017-11" db="EMBL/GenBank/DDBJ databases">
        <title>Genomic Encyclopedia of Archaeal and Bacterial Type Strains, Phase II (KMG-II): From Individual Species to Whole Genera.</title>
        <authorList>
            <person name="Goeker M."/>
        </authorList>
    </citation>
    <scope>NUCLEOTIDE SEQUENCE [LARGE SCALE GENOMIC DNA]</scope>
    <source>
        <strain evidence="9 10">DSM 27393</strain>
    </source>
</reference>
<evidence type="ECO:0000256" key="4">
    <source>
        <dbReference type="SAM" id="MobiDB-lite"/>
    </source>
</evidence>
<gene>
    <name evidence="9" type="ORF">CLV46_2811</name>
</gene>
<keyword evidence="2" id="KW-0964">Secreted</keyword>
<evidence type="ECO:0000313" key="9">
    <source>
        <dbReference type="EMBL" id="PJJ73225.1"/>
    </source>
</evidence>
<evidence type="ECO:0000256" key="6">
    <source>
        <dbReference type="SAM" id="SignalP"/>
    </source>
</evidence>
<feature type="compositionally biased region" description="Polar residues" evidence="4">
    <location>
        <begin position="752"/>
        <end position="761"/>
    </location>
</feature>
<evidence type="ECO:0000256" key="3">
    <source>
        <dbReference type="ARBA" id="ARBA00022729"/>
    </source>
</evidence>
<feature type="region of interest" description="Disordered" evidence="4">
    <location>
        <begin position="1005"/>
        <end position="1028"/>
    </location>
</feature>
<dbReference type="Pfam" id="PF19407">
    <property type="entry name" value="DUF5979"/>
    <property type="match status" value="2"/>
</dbReference>
<feature type="domain" description="DUF5979" evidence="8">
    <location>
        <begin position="893"/>
        <end position="998"/>
    </location>
</feature>
<dbReference type="Gene3D" id="2.60.40.10">
    <property type="entry name" value="Immunoglobulins"/>
    <property type="match status" value="2"/>
</dbReference>
<dbReference type="SUPFAM" id="SSF117074">
    <property type="entry name" value="Hypothetical protein PA1324"/>
    <property type="match status" value="1"/>
</dbReference>
<sequence length="1715" mass="176750">MFRAPRSLAGATAFLVAVTGLTLAGAAPASAADGTVSGYVFRDFDGDGIRDTTTGTATGAAVDAGLAGVIVTAYDALGESWTAASQADGSYSLLVDDAHSDALRLEFTGLPAGYEPGPVHGPSGSNGTSVQFVTVGTSGADFAVNAPEDYSQGNAPLVTAIQWAGSPVPADGGTKAGEPALAGVSYGDGYARPEGGQPTGFPNRVTLATFGEVGAVSSNVYQSSSNSIFTAAVYKRQSGLGPLGLGGIYRVTDAMVGNEPSGAGAVENWLDVEAIGIDVGAAQTNAERELGGHQKPVRDTDAFAKAGTVGIGDMAISPDGRTLYFVNLFDKKLYSLDISDPTTPPTGFQSYDLGLGTGERPYGLTLYRGELYVGYVDSGETDAGFVPGVSAAAAGLQAHVIKRPLNNLSGAWASVFDGDLDYTKGDVYNNALAPQSQRWNTWTGTWTWAGGRVAENNGGWQIYPQPILSDLYFDEDGYLSLGFTDRTQLQAGNRSVASDPAVPGTNYEGGASGDILIAAPTANGTFVLEDNGVAGARTGASTLGNQGPGGRNFYDDGQNLGAGSSHHEVALGHLAGLRGSREVVTTVYDPLGGIRLAGLMWMDVDNGAAVAGYELNGDGGGGGEGGNFQKGGGLGGISLLAQAAPIEIGNRVWFDADQDGIQDADEPPLAGVTVELVDADGNVVGTRTTDADGNYYFSSDPTSEYFDPDLTTNTDYTVRFVAPTTGDAPLDPDVFGVVPWSAIDLTQRELTDSTTGSNPDTVTGEYDFTTGGPGENDHTIDAGYIASGSFTIEKRVSGDGAEPAPDQTFVLDPAATDFRGLPISLGEFETVTLTAGQTSAPVTVPVGTRVTVTEQDSDQYRSVTVTPSTAQLVTPGAPFAFVVTNELFEPGRFSILKDVTGPGEALVGDEQDFTVRYTYPGLATPGTLTVSPDGTVVTSDDIPYGTVVTLSEDVPTGTPAGVGFGTPTWSGAGVTDNGDGTASLTIGDDTTTAIELDNPTTVAPAVDIEKGDGTGTSIVNDADTMSDGEVYEPGETRTIMFRVVNTGADELRNVTFTDSTVSGGTVENLVFTLPDGSTLPATQVDGGWEAPWAATFAPGTTTWKTGEVVTGTATLTVALDGEPHVDTAAVTAVGAASGTPVSDEDDYNAFTGDIQVIKYDGEKADPAVRDGDEWVIPAKPLTDAAQDANTADEAVEYPVQTPRTVRWVVTNTGTTSLTDITLVDTTDAGPAIDGDWTADLTAFGGPADYSFVEDGPWQGILPPGASFFAEGTLTLPALTNHTDTVDVVGTIVQPEVGPDGTPTGEPAVDPEGDPIVAIDENGDPVTVDDDDPFNARTGEGPFVDIEKGDGDGTTIEHDADTMPEAEFYTPGETRTIVFTVTNTGDEPLRAVTLTDENLAGGEIRELVWTFPTGETVAATPTPTGWTAQWADTFGAGTATWAPDAVITGTAQLTVTGSQQPHVDRARVDAVGAGSGIAVSDRDDYNAVTAAIQVIKYNGADEDPRVKDANGDWIIPSKPDVPAGTTANDAQHAVTTQPGSTVKVRWVVTNTGNTHLTNIRLSDITVQGAKIGDDWTADLSPVGGPADYSFVRSGPWTGILAPGQSFYAEGTLIAGAGMHQDRVDVIADAVVPATDDDGVPTGDPSVNPDGTPVLLLDRDGEVVTVADDDPFVVVGNALAATGVTLASSIVLALSVLIAGGVLLLLAARRRREQSRS</sequence>
<proteinExistence type="predicted"/>
<evidence type="ECO:0000256" key="2">
    <source>
        <dbReference type="ARBA" id="ARBA00022525"/>
    </source>
</evidence>
<dbReference type="EMBL" id="PGFF01000001">
    <property type="protein sequence ID" value="PJJ73225.1"/>
    <property type="molecule type" value="Genomic_DNA"/>
</dbReference>
<dbReference type="InterPro" id="IPR033764">
    <property type="entry name" value="Sdr_B"/>
</dbReference>
<dbReference type="InterPro" id="IPR013783">
    <property type="entry name" value="Ig-like_fold"/>
</dbReference>
<comment type="caution">
    <text evidence="9">The sequence shown here is derived from an EMBL/GenBank/DDBJ whole genome shotgun (WGS) entry which is preliminary data.</text>
</comment>
<keyword evidence="10" id="KW-1185">Reference proteome</keyword>
<keyword evidence="5" id="KW-1133">Transmembrane helix</keyword>
<evidence type="ECO:0000256" key="1">
    <source>
        <dbReference type="ARBA" id="ARBA00004613"/>
    </source>
</evidence>
<dbReference type="GO" id="GO:0005576">
    <property type="term" value="C:extracellular region"/>
    <property type="evidence" value="ECO:0007669"/>
    <property type="project" value="UniProtKB-SubCell"/>
</dbReference>
<keyword evidence="5" id="KW-0472">Membrane</keyword>
<feature type="domain" description="DUF5979" evidence="8">
    <location>
        <begin position="790"/>
        <end position="886"/>
    </location>
</feature>
<dbReference type="InterPro" id="IPR046022">
    <property type="entry name" value="DUF5979"/>
</dbReference>
<feature type="transmembrane region" description="Helical" evidence="5">
    <location>
        <begin position="1684"/>
        <end position="1706"/>
    </location>
</feature>
<dbReference type="GO" id="GO:0005975">
    <property type="term" value="P:carbohydrate metabolic process"/>
    <property type="evidence" value="ECO:0007669"/>
    <property type="project" value="UniProtKB-ARBA"/>
</dbReference>
<feature type="domain" description="SD-repeat containing protein B" evidence="7">
    <location>
        <begin position="647"/>
        <end position="718"/>
    </location>
</feature>
<dbReference type="Proteomes" id="UP000228758">
    <property type="component" value="Unassembled WGS sequence"/>
</dbReference>
<accession>A0A2M9CMW2</accession>
<feature type="signal peptide" evidence="6">
    <location>
        <begin position="1"/>
        <end position="31"/>
    </location>
</feature>
<comment type="subcellular location">
    <subcellularLocation>
        <location evidence="1">Secreted</location>
    </subcellularLocation>
</comment>
<keyword evidence="3 6" id="KW-0732">Signal</keyword>
<dbReference type="RefSeq" id="WP_170028580.1">
    <property type="nucleotide sequence ID" value="NZ_PGFF01000001.1"/>
</dbReference>
<evidence type="ECO:0000256" key="5">
    <source>
        <dbReference type="SAM" id="Phobius"/>
    </source>
</evidence>
<name>A0A2M9CMW2_9MICO</name>
<protein>
    <submittedName>
        <fullName evidence="9">SdrD B-like protein</fullName>
    </submittedName>
</protein>
<dbReference type="SUPFAM" id="SSF63825">
    <property type="entry name" value="YWTD domain"/>
    <property type="match status" value="1"/>
</dbReference>
<organism evidence="9 10">
    <name type="scientific">Diaminobutyricimonas aerilata</name>
    <dbReference type="NCBI Taxonomy" id="1162967"/>
    <lineage>
        <taxon>Bacteria</taxon>
        <taxon>Bacillati</taxon>
        <taxon>Actinomycetota</taxon>
        <taxon>Actinomycetes</taxon>
        <taxon>Micrococcales</taxon>
        <taxon>Microbacteriaceae</taxon>
        <taxon>Diaminobutyricimonas</taxon>
    </lineage>
</organism>
<keyword evidence="5" id="KW-0812">Transmembrane</keyword>
<evidence type="ECO:0000259" key="7">
    <source>
        <dbReference type="Pfam" id="PF17210"/>
    </source>
</evidence>
<evidence type="ECO:0000259" key="8">
    <source>
        <dbReference type="Pfam" id="PF19407"/>
    </source>
</evidence>
<feature type="chain" id="PRO_5014618055" evidence="6">
    <location>
        <begin position="32"/>
        <end position="1715"/>
    </location>
</feature>
<feature type="region of interest" description="Disordered" evidence="4">
    <location>
        <begin position="749"/>
        <end position="778"/>
    </location>
</feature>